<dbReference type="Proteomes" id="UP000198517">
    <property type="component" value="Unassembled WGS sequence"/>
</dbReference>
<protein>
    <submittedName>
        <fullName evidence="1">Uncharacterized protein</fullName>
    </submittedName>
</protein>
<organism evidence="1 2">
    <name type="scientific">Riemerella columbipharyngis</name>
    <dbReference type="NCBI Taxonomy" id="1071918"/>
    <lineage>
        <taxon>Bacteria</taxon>
        <taxon>Pseudomonadati</taxon>
        <taxon>Bacteroidota</taxon>
        <taxon>Flavobacteriia</taxon>
        <taxon>Flavobacteriales</taxon>
        <taxon>Weeksellaceae</taxon>
        <taxon>Riemerella</taxon>
    </lineage>
</organism>
<evidence type="ECO:0000313" key="1">
    <source>
        <dbReference type="EMBL" id="SDE03807.1"/>
    </source>
</evidence>
<sequence length="137" mass="16693">MKLKIRLIKLKRVIDTKLANNSVDEKPLKYNRIGHFLLKDKFDKQKFVSLLYSKLISKNFIECSIEDFETIFEENKYFKKIQWKGTELQLTFLINSLLKFFDTDINKKHYKLMETYFINKIRNYVFKIILKGLKIRR</sequence>
<keyword evidence="2" id="KW-1185">Reference proteome</keyword>
<gene>
    <name evidence="1" type="ORF">SAMN05421544_102141</name>
</gene>
<dbReference type="OrthoDB" id="893348at2"/>
<dbReference type="RefSeq" id="WP_092735855.1">
    <property type="nucleotide sequence ID" value="NZ_FNAS01000002.1"/>
</dbReference>
<evidence type="ECO:0000313" key="2">
    <source>
        <dbReference type="Proteomes" id="UP000198517"/>
    </source>
</evidence>
<dbReference type="AlphaFoldDB" id="A0A1G6ZNM6"/>
<accession>A0A1G6ZNM6</accession>
<proteinExistence type="predicted"/>
<name>A0A1G6ZNM6_9FLAO</name>
<reference evidence="1 2" key="1">
    <citation type="submission" date="2016-10" db="EMBL/GenBank/DDBJ databases">
        <authorList>
            <person name="de Groot N.N."/>
        </authorList>
    </citation>
    <scope>NUCLEOTIDE SEQUENCE [LARGE SCALE GENOMIC DNA]</scope>
    <source>
        <strain evidence="1 2">DSM 24015</strain>
    </source>
</reference>
<dbReference type="EMBL" id="FNAS01000002">
    <property type="protein sequence ID" value="SDE03807.1"/>
    <property type="molecule type" value="Genomic_DNA"/>
</dbReference>